<dbReference type="RefSeq" id="WP_345738258.1">
    <property type="nucleotide sequence ID" value="NZ_BAABIA010000009.1"/>
</dbReference>
<keyword evidence="3" id="KW-1185">Reference proteome</keyword>
<dbReference type="InterPro" id="IPR038607">
    <property type="entry name" value="PhoD-like_sf"/>
</dbReference>
<dbReference type="EMBL" id="BAABIA010000009">
    <property type="protein sequence ID" value="GAA5146926.1"/>
    <property type="molecule type" value="Genomic_DNA"/>
</dbReference>
<dbReference type="PANTHER" id="PTHR33987:SF1">
    <property type="entry name" value="CALCINEURIN-LIKE METALLO-PHOSPHOESTERASE SUPERFAMILY PROTEIN"/>
    <property type="match status" value="1"/>
</dbReference>
<name>A0ABP9PJ27_9BACT</name>
<sequence length="443" mass="48962">MTPPNRPIESPLNRRDFVTSALAFGAGTAFSATGESQKEVPLLGPIVGHTEENSSILWMRAQVAGEYVLEVTPEAGGEATRVKAQAKAENDLCLHWQVAGLEAGTRYRYRVLAGGKPLAAADAQVFATAPAASTPTKVRLAISSCAKEDAGSRAVWKRMAEEKVDAVVLIGDTPYIDSTDLAVQTRRHQEFAAVPEYQELLRNRPCWWTWDDHDFAGNDSSGLAVGKENSRLAFTRYRPQASFGDGQEGIYTSFRYGPVEVFMIDARWFTMTAVSYASPTKPTLLGLAQWQWLQKKLLASTATFKLLACGMIWDDKENKELDDWGSYMHERKALEKFIGDHKIPGVIYIGGDIHASRVLKYPTQKTVGYDLMQFIASPIHSSTIALLNVYHPDLVRSAVEPHVFLIMDIDSTVTPARLSAELVNKDGERVFTYTLNLSDLTPA</sequence>
<accession>A0ABP9PJ27</accession>
<protein>
    <recommendedName>
        <fullName evidence="1">PhoD-like phosphatase metallophosphatase domain-containing protein</fullName>
    </recommendedName>
</protein>
<dbReference type="PROSITE" id="PS51318">
    <property type="entry name" value="TAT"/>
    <property type="match status" value="1"/>
</dbReference>
<dbReference type="InterPro" id="IPR029052">
    <property type="entry name" value="Metallo-depent_PP-like"/>
</dbReference>
<dbReference type="Pfam" id="PF09423">
    <property type="entry name" value="PhoD"/>
    <property type="match status" value="1"/>
</dbReference>
<dbReference type="InterPro" id="IPR018946">
    <property type="entry name" value="PhoD-like_MPP"/>
</dbReference>
<organism evidence="2 3">
    <name type="scientific">Prosthecobacter algae</name>
    <dbReference type="NCBI Taxonomy" id="1144682"/>
    <lineage>
        <taxon>Bacteria</taxon>
        <taxon>Pseudomonadati</taxon>
        <taxon>Verrucomicrobiota</taxon>
        <taxon>Verrucomicrobiia</taxon>
        <taxon>Verrucomicrobiales</taxon>
        <taxon>Verrucomicrobiaceae</taxon>
        <taxon>Prosthecobacter</taxon>
    </lineage>
</organism>
<evidence type="ECO:0000313" key="3">
    <source>
        <dbReference type="Proteomes" id="UP001499852"/>
    </source>
</evidence>
<dbReference type="Proteomes" id="UP001499852">
    <property type="component" value="Unassembled WGS sequence"/>
</dbReference>
<gene>
    <name evidence="2" type="ORF">GCM10023213_40800</name>
</gene>
<dbReference type="PANTHER" id="PTHR33987">
    <property type="entry name" value="CALCINEURIN-LIKE METALLO-PHOSPHOESTERASE SUPERFAMILY PROTEIN"/>
    <property type="match status" value="1"/>
</dbReference>
<dbReference type="CDD" id="cd07389">
    <property type="entry name" value="MPP_PhoD"/>
    <property type="match status" value="1"/>
</dbReference>
<reference evidence="3" key="1">
    <citation type="journal article" date="2019" name="Int. J. Syst. Evol. Microbiol.">
        <title>The Global Catalogue of Microorganisms (GCM) 10K type strain sequencing project: providing services to taxonomists for standard genome sequencing and annotation.</title>
        <authorList>
            <consortium name="The Broad Institute Genomics Platform"/>
            <consortium name="The Broad Institute Genome Sequencing Center for Infectious Disease"/>
            <person name="Wu L."/>
            <person name="Ma J."/>
        </authorList>
    </citation>
    <scope>NUCLEOTIDE SEQUENCE [LARGE SCALE GENOMIC DNA]</scope>
    <source>
        <strain evidence="3">JCM 18053</strain>
    </source>
</reference>
<feature type="domain" description="PhoD-like phosphatase metallophosphatase" evidence="1">
    <location>
        <begin position="140"/>
        <end position="384"/>
    </location>
</feature>
<comment type="caution">
    <text evidence="2">The sequence shown here is derived from an EMBL/GenBank/DDBJ whole genome shotgun (WGS) entry which is preliminary data.</text>
</comment>
<dbReference type="SUPFAM" id="SSF56300">
    <property type="entry name" value="Metallo-dependent phosphatases"/>
    <property type="match status" value="1"/>
</dbReference>
<dbReference type="InterPro" id="IPR006311">
    <property type="entry name" value="TAT_signal"/>
</dbReference>
<proteinExistence type="predicted"/>
<evidence type="ECO:0000259" key="1">
    <source>
        <dbReference type="Pfam" id="PF09423"/>
    </source>
</evidence>
<evidence type="ECO:0000313" key="2">
    <source>
        <dbReference type="EMBL" id="GAA5146926.1"/>
    </source>
</evidence>
<dbReference type="Gene3D" id="3.60.21.70">
    <property type="entry name" value="PhoD-like phosphatase"/>
    <property type="match status" value="1"/>
</dbReference>